<keyword evidence="2" id="KW-1185">Reference proteome</keyword>
<protein>
    <submittedName>
        <fullName evidence="1">Uncharacterized protein</fullName>
    </submittedName>
</protein>
<accession>A0A8J5RQT4</accession>
<name>A0A8J5RQT4_ZIZPA</name>
<dbReference type="AlphaFoldDB" id="A0A8J5RQT4"/>
<evidence type="ECO:0000313" key="1">
    <source>
        <dbReference type="EMBL" id="KAG8051329.1"/>
    </source>
</evidence>
<reference evidence="1" key="1">
    <citation type="journal article" date="2021" name="bioRxiv">
        <title>Whole Genome Assembly and Annotation of Northern Wild Rice, Zizania palustris L., Supports a Whole Genome Duplication in the Zizania Genus.</title>
        <authorList>
            <person name="Haas M."/>
            <person name="Kono T."/>
            <person name="Macchietto M."/>
            <person name="Millas R."/>
            <person name="McGilp L."/>
            <person name="Shao M."/>
            <person name="Duquette J."/>
            <person name="Hirsch C.N."/>
            <person name="Kimball J."/>
        </authorList>
    </citation>
    <scope>NUCLEOTIDE SEQUENCE</scope>
    <source>
        <tissue evidence="1">Fresh leaf tissue</tissue>
    </source>
</reference>
<dbReference type="EMBL" id="JAAALK010000289">
    <property type="protein sequence ID" value="KAG8051329.1"/>
    <property type="molecule type" value="Genomic_DNA"/>
</dbReference>
<gene>
    <name evidence="1" type="ORF">GUJ93_ZPchr0009g1541</name>
</gene>
<comment type="caution">
    <text evidence="1">The sequence shown here is derived from an EMBL/GenBank/DDBJ whole genome shotgun (WGS) entry which is preliminary data.</text>
</comment>
<dbReference type="Proteomes" id="UP000729402">
    <property type="component" value="Unassembled WGS sequence"/>
</dbReference>
<reference evidence="1" key="2">
    <citation type="submission" date="2021-02" db="EMBL/GenBank/DDBJ databases">
        <authorList>
            <person name="Kimball J.A."/>
            <person name="Haas M.W."/>
            <person name="Macchietto M."/>
            <person name="Kono T."/>
            <person name="Duquette J."/>
            <person name="Shao M."/>
        </authorList>
    </citation>
    <scope>NUCLEOTIDE SEQUENCE</scope>
    <source>
        <tissue evidence="1">Fresh leaf tissue</tissue>
    </source>
</reference>
<sequence>MRVDIPKVIIADPDMLANAAIIITPARAYTSEGVLAAIETGTKVPPVDGSHKNVQAPRRFRRSSHRRSKCRLVFFTSAASFSLPHARQHACLRSNLSSTLLLAMLGSASMACCRTQAMP</sequence>
<organism evidence="1 2">
    <name type="scientific">Zizania palustris</name>
    <name type="common">Northern wild rice</name>
    <dbReference type="NCBI Taxonomy" id="103762"/>
    <lineage>
        <taxon>Eukaryota</taxon>
        <taxon>Viridiplantae</taxon>
        <taxon>Streptophyta</taxon>
        <taxon>Embryophyta</taxon>
        <taxon>Tracheophyta</taxon>
        <taxon>Spermatophyta</taxon>
        <taxon>Magnoliopsida</taxon>
        <taxon>Liliopsida</taxon>
        <taxon>Poales</taxon>
        <taxon>Poaceae</taxon>
        <taxon>BOP clade</taxon>
        <taxon>Oryzoideae</taxon>
        <taxon>Oryzeae</taxon>
        <taxon>Zizaniinae</taxon>
        <taxon>Zizania</taxon>
    </lineage>
</organism>
<proteinExistence type="predicted"/>
<evidence type="ECO:0000313" key="2">
    <source>
        <dbReference type="Proteomes" id="UP000729402"/>
    </source>
</evidence>